<gene>
    <name evidence="1" type="ORF">ACFO5R_09575</name>
</gene>
<dbReference type="AlphaFoldDB" id="A0ABD5PNK6"/>
<dbReference type="RefSeq" id="WP_250141579.1">
    <property type="nucleotide sequence ID" value="NZ_JALIQP010000004.1"/>
</dbReference>
<sequence>MTPTDRRDSIEPATVVLVSESPDMRQRTREGLADGCPIDLHVVAADEALAFLDRRDPFADAPLASLVLLDVRGRVDEIGFLEATADEPSLGRIPVLVLGESPADRPSSDADPEGTGLDVGQYYDRYANAYVPVPPDRDAFADVMDRIARFWVSTARLPNRNDRRR</sequence>
<accession>A0ABD5PNK6</accession>
<comment type="caution">
    <text evidence="1">The sequence shown here is derived from an EMBL/GenBank/DDBJ whole genome shotgun (WGS) entry which is preliminary data.</text>
</comment>
<name>A0ABD5PNK6_9EURY</name>
<protein>
    <submittedName>
        <fullName evidence="1">Response regulator</fullName>
    </submittedName>
</protein>
<evidence type="ECO:0000313" key="2">
    <source>
        <dbReference type="Proteomes" id="UP001595898"/>
    </source>
</evidence>
<dbReference type="Proteomes" id="UP001595898">
    <property type="component" value="Unassembled WGS sequence"/>
</dbReference>
<reference evidence="1 2" key="1">
    <citation type="journal article" date="2019" name="Int. J. Syst. Evol. Microbiol.">
        <title>The Global Catalogue of Microorganisms (GCM) 10K type strain sequencing project: providing services to taxonomists for standard genome sequencing and annotation.</title>
        <authorList>
            <consortium name="The Broad Institute Genomics Platform"/>
            <consortium name="The Broad Institute Genome Sequencing Center for Infectious Disease"/>
            <person name="Wu L."/>
            <person name="Ma J."/>
        </authorList>
    </citation>
    <scope>NUCLEOTIDE SEQUENCE [LARGE SCALE GENOMIC DNA]</scope>
    <source>
        <strain evidence="1 2">WLHS5</strain>
    </source>
</reference>
<keyword evidence="2" id="KW-1185">Reference proteome</keyword>
<dbReference type="EMBL" id="JBHSFA010000005">
    <property type="protein sequence ID" value="MFC4542177.1"/>
    <property type="molecule type" value="Genomic_DNA"/>
</dbReference>
<proteinExistence type="predicted"/>
<organism evidence="1 2">
    <name type="scientific">Halosolutus amylolyticus</name>
    <dbReference type="NCBI Taxonomy" id="2932267"/>
    <lineage>
        <taxon>Archaea</taxon>
        <taxon>Methanobacteriati</taxon>
        <taxon>Methanobacteriota</taxon>
        <taxon>Stenosarchaea group</taxon>
        <taxon>Halobacteria</taxon>
        <taxon>Halobacteriales</taxon>
        <taxon>Natrialbaceae</taxon>
        <taxon>Halosolutus</taxon>
    </lineage>
</organism>
<dbReference type="Gene3D" id="3.40.50.2300">
    <property type="match status" value="1"/>
</dbReference>
<evidence type="ECO:0000313" key="1">
    <source>
        <dbReference type="EMBL" id="MFC4542177.1"/>
    </source>
</evidence>